<feature type="transmembrane region" description="Helical" evidence="7">
    <location>
        <begin position="68"/>
        <end position="89"/>
    </location>
</feature>
<dbReference type="EMBL" id="CP047156">
    <property type="protein sequence ID" value="QHB98882.1"/>
    <property type="molecule type" value="Genomic_DNA"/>
</dbReference>
<sequence length="173" mass="18767">MGRGVTVFETILSWPLAVVIPTLWAIAMLRANATYWIARGGRNGYRRLRTGHDESPTYRRAAGLVNRYGPLAVVFCFLTIGLQTAVLAVTGISRMPMRRFLPAVSVGALLWAIAYGTIGLAVVQAWVLAVAGSWWAAGALVVIALVIAAVIWRHRRKRRAQAASPVPASTFAK</sequence>
<dbReference type="KEGG" id="eke:EK0264_00240"/>
<keyword evidence="6 7" id="KW-0472">Membrane</keyword>
<proteinExistence type="inferred from homology"/>
<dbReference type="Pfam" id="PF09335">
    <property type="entry name" value="VTT_dom"/>
    <property type="match status" value="1"/>
</dbReference>
<feature type="transmembrane region" description="Helical" evidence="7">
    <location>
        <begin position="101"/>
        <end position="127"/>
    </location>
</feature>
<dbReference type="AlphaFoldDB" id="A0A7M3T524"/>
<evidence type="ECO:0000313" key="9">
    <source>
        <dbReference type="EMBL" id="QHB98882.1"/>
    </source>
</evidence>
<evidence type="ECO:0000259" key="8">
    <source>
        <dbReference type="Pfam" id="PF09335"/>
    </source>
</evidence>
<evidence type="ECO:0000256" key="7">
    <source>
        <dbReference type="SAM" id="Phobius"/>
    </source>
</evidence>
<name>A0A7M3T524_9ACTN</name>
<dbReference type="InterPro" id="IPR051311">
    <property type="entry name" value="DedA_domain"/>
</dbReference>
<organism evidence="9 10">
    <name type="scientific">Epidermidibacterium keratini</name>
    <dbReference type="NCBI Taxonomy" id="1891644"/>
    <lineage>
        <taxon>Bacteria</taxon>
        <taxon>Bacillati</taxon>
        <taxon>Actinomycetota</taxon>
        <taxon>Actinomycetes</taxon>
        <taxon>Sporichthyales</taxon>
        <taxon>Sporichthyaceae</taxon>
        <taxon>Epidermidibacterium</taxon>
    </lineage>
</organism>
<evidence type="ECO:0000256" key="5">
    <source>
        <dbReference type="ARBA" id="ARBA00022989"/>
    </source>
</evidence>
<dbReference type="GO" id="GO:0005886">
    <property type="term" value="C:plasma membrane"/>
    <property type="evidence" value="ECO:0007669"/>
    <property type="project" value="UniProtKB-SubCell"/>
</dbReference>
<evidence type="ECO:0000256" key="6">
    <source>
        <dbReference type="ARBA" id="ARBA00023136"/>
    </source>
</evidence>
<evidence type="ECO:0000256" key="4">
    <source>
        <dbReference type="ARBA" id="ARBA00022692"/>
    </source>
</evidence>
<feature type="domain" description="VTT" evidence="8">
    <location>
        <begin position="13"/>
        <end position="119"/>
    </location>
</feature>
<evidence type="ECO:0000256" key="1">
    <source>
        <dbReference type="ARBA" id="ARBA00004651"/>
    </source>
</evidence>
<dbReference type="Proteomes" id="UP000463857">
    <property type="component" value="Chromosome"/>
</dbReference>
<gene>
    <name evidence="9" type="ORF">EK0264_00240</name>
</gene>
<comment type="subcellular location">
    <subcellularLocation>
        <location evidence="1">Cell membrane</location>
        <topology evidence="1">Multi-pass membrane protein</topology>
    </subcellularLocation>
</comment>
<evidence type="ECO:0000256" key="2">
    <source>
        <dbReference type="ARBA" id="ARBA00010792"/>
    </source>
</evidence>
<dbReference type="PANTHER" id="PTHR42709:SF6">
    <property type="entry name" value="UNDECAPRENYL PHOSPHATE TRANSPORTER A"/>
    <property type="match status" value="1"/>
</dbReference>
<comment type="similarity">
    <text evidence="2">Belongs to the DedA family.</text>
</comment>
<keyword evidence="3" id="KW-1003">Cell membrane</keyword>
<dbReference type="PANTHER" id="PTHR42709">
    <property type="entry name" value="ALKALINE PHOSPHATASE LIKE PROTEIN"/>
    <property type="match status" value="1"/>
</dbReference>
<keyword evidence="4 7" id="KW-0812">Transmembrane</keyword>
<reference evidence="9 10" key="1">
    <citation type="journal article" date="2018" name="Int. J. Syst. Evol. Microbiol.">
        <title>Epidermidibacterium keratini gen. nov., sp. nov., a member of the family Sporichthyaceae, isolated from keratin epidermis.</title>
        <authorList>
            <person name="Lee D.G."/>
            <person name="Trujillo M.E."/>
            <person name="Kang S."/>
            <person name="Nam J.J."/>
            <person name="Kim Y.J."/>
        </authorList>
    </citation>
    <scope>NUCLEOTIDE SEQUENCE [LARGE SCALE GENOMIC DNA]</scope>
    <source>
        <strain evidence="9 10">EPI-7</strain>
    </source>
</reference>
<keyword evidence="10" id="KW-1185">Reference proteome</keyword>
<evidence type="ECO:0000313" key="10">
    <source>
        <dbReference type="Proteomes" id="UP000463857"/>
    </source>
</evidence>
<accession>A0A7M3T524</accession>
<dbReference type="InParanoid" id="A0A7M3T524"/>
<evidence type="ECO:0000256" key="3">
    <source>
        <dbReference type="ARBA" id="ARBA00022475"/>
    </source>
</evidence>
<feature type="transmembrane region" description="Helical" evidence="7">
    <location>
        <begin position="12"/>
        <end position="38"/>
    </location>
</feature>
<keyword evidence="5 7" id="KW-1133">Transmembrane helix</keyword>
<dbReference type="OrthoDB" id="3426404at2"/>
<feature type="transmembrane region" description="Helical" evidence="7">
    <location>
        <begin position="133"/>
        <end position="152"/>
    </location>
</feature>
<protein>
    <recommendedName>
        <fullName evidence="8">VTT domain-containing protein</fullName>
    </recommendedName>
</protein>
<dbReference type="InterPro" id="IPR032816">
    <property type="entry name" value="VTT_dom"/>
</dbReference>